<sequence length="52" mass="5582">MIRSVVTGPIDGNLTNSPFPAVLILTKIWDDSLLFSTANSATSVYGVIDELE</sequence>
<accession>A0A170QDA3</accession>
<evidence type="ECO:0000313" key="1">
    <source>
        <dbReference type="EMBL" id="CUV10097.1"/>
    </source>
</evidence>
<gene>
    <name evidence="1" type="ORF">MGWOODY_Mmi2636</name>
</gene>
<name>A0A170QDA3_9ZZZZ</name>
<dbReference type="AlphaFoldDB" id="A0A170QDA3"/>
<reference evidence="1" key="1">
    <citation type="submission" date="2015-10" db="EMBL/GenBank/DDBJ databases">
        <authorList>
            <person name="Gilbert D.G."/>
        </authorList>
    </citation>
    <scope>NUCLEOTIDE SEQUENCE</scope>
</reference>
<protein>
    <submittedName>
        <fullName evidence="1">Uncharacterized protein</fullName>
    </submittedName>
</protein>
<organism evidence="1">
    <name type="scientific">hydrothermal vent metagenome</name>
    <dbReference type="NCBI Taxonomy" id="652676"/>
    <lineage>
        <taxon>unclassified sequences</taxon>
        <taxon>metagenomes</taxon>
        <taxon>ecological metagenomes</taxon>
    </lineage>
</organism>
<proteinExistence type="predicted"/>
<dbReference type="EMBL" id="FAXC01000353">
    <property type="protein sequence ID" value="CUV10097.1"/>
    <property type="molecule type" value="Genomic_DNA"/>
</dbReference>